<gene>
    <name evidence="2" type="ORF">SAMN05216289_1197</name>
</gene>
<name>A0A1I4YPV5_9GAMM</name>
<evidence type="ECO:0000313" key="2">
    <source>
        <dbReference type="EMBL" id="SFN40042.1"/>
    </source>
</evidence>
<organism evidence="2 3">
    <name type="scientific">Dokdonella immobilis</name>
    <dbReference type="NCBI Taxonomy" id="578942"/>
    <lineage>
        <taxon>Bacteria</taxon>
        <taxon>Pseudomonadati</taxon>
        <taxon>Pseudomonadota</taxon>
        <taxon>Gammaproteobacteria</taxon>
        <taxon>Lysobacterales</taxon>
        <taxon>Rhodanobacteraceae</taxon>
        <taxon>Dokdonella</taxon>
    </lineage>
</organism>
<dbReference type="RefSeq" id="WP_092408594.1">
    <property type="nucleotide sequence ID" value="NZ_FOVF01000019.1"/>
</dbReference>
<keyword evidence="1" id="KW-0732">Signal</keyword>
<dbReference type="Proteomes" id="UP000198575">
    <property type="component" value="Unassembled WGS sequence"/>
</dbReference>
<sequence length="339" mass="36775">MLNFGRLRAIGPLYCFLAALYLLAFASMAHAGPAQPPLEQLFSPESRLILGELTEINPAGRLVFKRIKVYGKAVDVPELVDVRAGEDAMSSARIGETYVVGYTLFHHDRQHPGGMAPNRRGGVLTTSVGLEPALFRNTETIQKILALAQSERGRESRRLRRLLMNALVGDDRPLQLLAAGQVAYDIELGKRLNAKDRAAIARIGGDPETSLPVRLLLISAAAERPRILGDWWADAIRAVLASTPIGGYASGAKDPTGLVLLAFAELEAKLVPVPLESVTRWLRSPNRLFVERACAVLGTVYPADKQGALEEALGDSSLTQENKSYLDDQLNLLTRPPGG</sequence>
<accession>A0A1I4YPV5</accession>
<dbReference type="OrthoDB" id="6064746at2"/>
<dbReference type="AlphaFoldDB" id="A0A1I4YPV5"/>
<dbReference type="STRING" id="578942.SAMN05216289_1197"/>
<keyword evidence="3" id="KW-1185">Reference proteome</keyword>
<protein>
    <recommendedName>
        <fullName evidence="4">HEAT repeat-containing protein</fullName>
    </recommendedName>
</protein>
<proteinExistence type="predicted"/>
<evidence type="ECO:0000256" key="1">
    <source>
        <dbReference type="SAM" id="SignalP"/>
    </source>
</evidence>
<evidence type="ECO:0008006" key="4">
    <source>
        <dbReference type="Google" id="ProtNLM"/>
    </source>
</evidence>
<dbReference type="EMBL" id="FOVF01000019">
    <property type="protein sequence ID" value="SFN40042.1"/>
    <property type="molecule type" value="Genomic_DNA"/>
</dbReference>
<reference evidence="2 3" key="1">
    <citation type="submission" date="2016-10" db="EMBL/GenBank/DDBJ databases">
        <authorList>
            <person name="de Groot N.N."/>
        </authorList>
    </citation>
    <scope>NUCLEOTIDE SEQUENCE [LARGE SCALE GENOMIC DNA]</scope>
    <source>
        <strain evidence="2 3">CGMCC 1.7659</strain>
    </source>
</reference>
<feature type="chain" id="PRO_5011699389" description="HEAT repeat-containing protein" evidence="1">
    <location>
        <begin position="32"/>
        <end position="339"/>
    </location>
</feature>
<feature type="signal peptide" evidence="1">
    <location>
        <begin position="1"/>
        <end position="31"/>
    </location>
</feature>
<evidence type="ECO:0000313" key="3">
    <source>
        <dbReference type="Proteomes" id="UP000198575"/>
    </source>
</evidence>